<evidence type="ECO:0000313" key="3">
    <source>
        <dbReference type="Proteomes" id="UP001596528"/>
    </source>
</evidence>
<proteinExistence type="predicted"/>
<name>A0ABW2V3W4_9BACL</name>
<keyword evidence="3" id="KW-1185">Reference proteome</keyword>
<dbReference type="Gene3D" id="3.90.79.10">
    <property type="entry name" value="Nucleoside Triphosphate Pyrophosphohydrolase"/>
    <property type="match status" value="1"/>
</dbReference>
<dbReference type="EMBL" id="JBHTGQ010000028">
    <property type="protein sequence ID" value="MFC7750837.1"/>
    <property type="molecule type" value="Genomic_DNA"/>
</dbReference>
<dbReference type="GO" id="GO:0016787">
    <property type="term" value="F:hydrolase activity"/>
    <property type="evidence" value="ECO:0007669"/>
    <property type="project" value="UniProtKB-KW"/>
</dbReference>
<dbReference type="EC" id="3.6.-.-" evidence="2"/>
<reference evidence="3" key="1">
    <citation type="journal article" date="2019" name="Int. J. Syst. Evol. Microbiol.">
        <title>The Global Catalogue of Microorganisms (GCM) 10K type strain sequencing project: providing services to taxonomists for standard genome sequencing and annotation.</title>
        <authorList>
            <consortium name="The Broad Institute Genomics Platform"/>
            <consortium name="The Broad Institute Genome Sequencing Center for Infectious Disease"/>
            <person name="Wu L."/>
            <person name="Ma J."/>
        </authorList>
    </citation>
    <scope>NUCLEOTIDE SEQUENCE [LARGE SCALE GENOMIC DNA]</scope>
    <source>
        <strain evidence="3">JCM 18657</strain>
    </source>
</reference>
<gene>
    <name evidence="2" type="ORF">ACFQWB_12990</name>
</gene>
<dbReference type="SUPFAM" id="SSF55811">
    <property type="entry name" value="Nudix"/>
    <property type="match status" value="1"/>
</dbReference>
<feature type="domain" description="Nudix hydrolase" evidence="1">
    <location>
        <begin position="10"/>
        <end position="61"/>
    </location>
</feature>
<protein>
    <submittedName>
        <fullName evidence="2">NUDIX hydrolase</fullName>
        <ecNumber evidence="2">3.6.-.-</ecNumber>
    </submittedName>
</protein>
<evidence type="ECO:0000259" key="1">
    <source>
        <dbReference type="Pfam" id="PF00293"/>
    </source>
</evidence>
<dbReference type="Proteomes" id="UP001596528">
    <property type="component" value="Unassembled WGS sequence"/>
</dbReference>
<dbReference type="InterPro" id="IPR015797">
    <property type="entry name" value="NUDIX_hydrolase-like_dom_sf"/>
</dbReference>
<evidence type="ECO:0000313" key="2">
    <source>
        <dbReference type="EMBL" id="MFC7750837.1"/>
    </source>
</evidence>
<dbReference type="Pfam" id="PF00293">
    <property type="entry name" value="NUDIX"/>
    <property type="match status" value="1"/>
</dbReference>
<keyword evidence="2" id="KW-0378">Hydrolase</keyword>
<accession>A0ABW2V3W4</accession>
<dbReference type="InterPro" id="IPR000086">
    <property type="entry name" value="NUDIX_hydrolase_dom"/>
</dbReference>
<comment type="caution">
    <text evidence="2">The sequence shown here is derived from an EMBL/GenBank/DDBJ whole genome shotgun (WGS) entry which is preliminary data.</text>
</comment>
<dbReference type="RefSeq" id="WP_246068103.1">
    <property type="nucleotide sequence ID" value="NZ_JBHTGQ010000028.1"/>
</dbReference>
<sequence length="86" mass="9734">MFRIIFRVEQGVSNLVGGKIEEGETGIEAAYREWLEETGISKEDVTLHHVMDFTYYMQTCYAEVYAGRSKRDVGISGDETNCTGLM</sequence>
<organism evidence="2 3">
    <name type="scientific">Paenibacillus thermoaerophilus</name>
    <dbReference type="NCBI Taxonomy" id="1215385"/>
    <lineage>
        <taxon>Bacteria</taxon>
        <taxon>Bacillati</taxon>
        <taxon>Bacillota</taxon>
        <taxon>Bacilli</taxon>
        <taxon>Bacillales</taxon>
        <taxon>Paenibacillaceae</taxon>
        <taxon>Paenibacillus</taxon>
    </lineage>
</organism>